<keyword evidence="1" id="KW-0472">Membrane</keyword>
<proteinExistence type="predicted"/>
<reference evidence="2 3" key="1">
    <citation type="submission" date="2019-07" db="EMBL/GenBank/DDBJ databases">
        <title>Whole genome shotgun sequence of Brevifollis gellanilyticus NBRC 108608.</title>
        <authorList>
            <person name="Hosoyama A."/>
            <person name="Uohara A."/>
            <person name="Ohji S."/>
            <person name="Ichikawa N."/>
        </authorList>
    </citation>
    <scope>NUCLEOTIDE SEQUENCE [LARGE SCALE GENOMIC DNA]</scope>
    <source>
        <strain evidence="2 3">NBRC 108608</strain>
    </source>
</reference>
<feature type="transmembrane region" description="Helical" evidence="1">
    <location>
        <begin position="12"/>
        <end position="33"/>
    </location>
</feature>
<sequence>MSLMLFGFMESSSSRIIVLFEAYGLAWSAFLIARRFIGFTTAHRIALALAILLCTASFVWPVSRWWMYAFICFASLAILTSRRSKKIVCYTLVIALDIAIHTLMSSERENERSSRAESVTAP</sequence>
<keyword evidence="3" id="KW-1185">Reference proteome</keyword>
<organism evidence="2 3">
    <name type="scientific">Brevifollis gellanilyticus</name>
    <dbReference type="NCBI Taxonomy" id="748831"/>
    <lineage>
        <taxon>Bacteria</taxon>
        <taxon>Pseudomonadati</taxon>
        <taxon>Verrucomicrobiota</taxon>
        <taxon>Verrucomicrobiia</taxon>
        <taxon>Verrucomicrobiales</taxon>
        <taxon>Verrucomicrobiaceae</taxon>
    </lineage>
</organism>
<evidence type="ECO:0000313" key="3">
    <source>
        <dbReference type="Proteomes" id="UP000321577"/>
    </source>
</evidence>
<gene>
    <name evidence="2" type="ORF">BGE01nite_37290</name>
</gene>
<accession>A0A512MCI3</accession>
<protein>
    <submittedName>
        <fullName evidence="2">Uncharacterized protein</fullName>
    </submittedName>
</protein>
<keyword evidence="1" id="KW-1133">Transmembrane helix</keyword>
<name>A0A512MCI3_9BACT</name>
<dbReference type="Proteomes" id="UP000321577">
    <property type="component" value="Unassembled WGS sequence"/>
</dbReference>
<dbReference type="EMBL" id="BKAG01000030">
    <property type="protein sequence ID" value="GEP44438.1"/>
    <property type="molecule type" value="Genomic_DNA"/>
</dbReference>
<evidence type="ECO:0000256" key="1">
    <source>
        <dbReference type="SAM" id="Phobius"/>
    </source>
</evidence>
<comment type="caution">
    <text evidence="2">The sequence shown here is derived from an EMBL/GenBank/DDBJ whole genome shotgun (WGS) entry which is preliminary data.</text>
</comment>
<evidence type="ECO:0000313" key="2">
    <source>
        <dbReference type="EMBL" id="GEP44438.1"/>
    </source>
</evidence>
<keyword evidence="1" id="KW-0812">Transmembrane</keyword>
<feature type="transmembrane region" description="Helical" evidence="1">
    <location>
        <begin position="42"/>
        <end position="59"/>
    </location>
</feature>
<dbReference type="AlphaFoldDB" id="A0A512MCI3"/>